<reference evidence="2" key="3">
    <citation type="submission" date="2025-09" db="UniProtKB">
        <authorList>
            <consortium name="Ensembl"/>
        </authorList>
    </citation>
    <scope>IDENTIFICATION</scope>
</reference>
<evidence type="ECO:0000313" key="2">
    <source>
        <dbReference type="Ensembl" id="ENSTNIP00000023025.1"/>
    </source>
</evidence>
<organism evidence="2 3">
    <name type="scientific">Tetraodon nigroviridis</name>
    <name type="common">Spotted green pufferfish</name>
    <name type="synonym">Chelonodon nigroviridis</name>
    <dbReference type="NCBI Taxonomy" id="99883"/>
    <lineage>
        <taxon>Eukaryota</taxon>
        <taxon>Metazoa</taxon>
        <taxon>Chordata</taxon>
        <taxon>Craniata</taxon>
        <taxon>Vertebrata</taxon>
        <taxon>Euteleostomi</taxon>
        <taxon>Actinopterygii</taxon>
        <taxon>Neopterygii</taxon>
        <taxon>Teleostei</taxon>
        <taxon>Neoteleostei</taxon>
        <taxon>Acanthomorphata</taxon>
        <taxon>Eupercaria</taxon>
        <taxon>Tetraodontiformes</taxon>
        <taxon>Tetradontoidea</taxon>
        <taxon>Tetraodontidae</taxon>
        <taxon>Tetraodon</taxon>
    </lineage>
</organism>
<accession>H3DR76</accession>
<dbReference type="GeneTree" id="ENSGT00500000046173"/>
<dbReference type="Ensembl" id="ENSTNIT00000023267.1">
    <property type="protein sequence ID" value="ENSTNIP00000023025.1"/>
    <property type="gene ID" value="ENSTNIG00000019764.1"/>
</dbReference>
<protein>
    <submittedName>
        <fullName evidence="2">Uncharacterized protein</fullName>
    </submittedName>
</protein>
<name>H3DR76_TETNG</name>
<feature type="region of interest" description="Disordered" evidence="1">
    <location>
        <begin position="34"/>
        <end position="89"/>
    </location>
</feature>
<evidence type="ECO:0000256" key="1">
    <source>
        <dbReference type="SAM" id="MobiDB-lite"/>
    </source>
</evidence>
<dbReference type="AlphaFoldDB" id="H3DR76"/>
<reference evidence="2" key="2">
    <citation type="submission" date="2025-08" db="UniProtKB">
        <authorList>
            <consortium name="Ensembl"/>
        </authorList>
    </citation>
    <scope>IDENTIFICATION</scope>
</reference>
<sequence length="89" mass="9756">KGLSPIKVAAGAFTWLRAEVTRLLGCCVEDDAKLEENPRSWKKTPEAGRKPPKLDPSALPEESPVEPGPVRGKRQLGAHVFPTEERRDG</sequence>
<dbReference type="Proteomes" id="UP000007303">
    <property type="component" value="Unassembled WGS sequence"/>
</dbReference>
<feature type="compositionally biased region" description="Basic and acidic residues" evidence="1">
    <location>
        <begin position="34"/>
        <end position="53"/>
    </location>
</feature>
<dbReference type="HOGENOM" id="CLU_2460625_0_0_1"/>
<evidence type="ECO:0000313" key="3">
    <source>
        <dbReference type="Proteomes" id="UP000007303"/>
    </source>
</evidence>
<keyword evidence="3" id="KW-1185">Reference proteome</keyword>
<dbReference type="InParanoid" id="H3DR76"/>
<proteinExistence type="predicted"/>
<reference evidence="3" key="1">
    <citation type="journal article" date="2004" name="Nature">
        <title>Genome duplication in the teleost fish Tetraodon nigroviridis reveals the early vertebrate proto-karyotype.</title>
        <authorList>
            <person name="Jaillon O."/>
            <person name="Aury J.-M."/>
            <person name="Brunet F."/>
            <person name="Petit J.-L."/>
            <person name="Stange-Thomann N."/>
            <person name="Mauceli E."/>
            <person name="Bouneau L."/>
            <person name="Fischer C."/>
            <person name="Ozouf-Costaz C."/>
            <person name="Bernot A."/>
            <person name="Nicaud S."/>
            <person name="Jaffe D."/>
            <person name="Fisher S."/>
            <person name="Lutfalla G."/>
            <person name="Dossat C."/>
            <person name="Segurens B."/>
            <person name="Dasilva C."/>
            <person name="Salanoubat M."/>
            <person name="Levy M."/>
            <person name="Boudet N."/>
            <person name="Castellano S."/>
            <person name="Anthouard V."/>
            <person name="Jubin C."/>
            <person name="Castelli V."/>
            <person name="Katinka M."/>
            <person name="Vacherie B."/>
            <person name="Biemont C."/>
            <person name="Skalli Z."/>
            <person name="Cattolico L."/>
            <person name="Poulain J."/>
            <person name="De Berardinis V."/>
            <person name="Cruaud C."/>
            <person name="Duprat S."/>
            <person name="Brottier P."/>
            <person name="Coutanceau J.-P."/>
            <person name="Gouzy J."/>
            <person name="Parra G."/>
            <person name="Lardier G."/>
            <person name="Chapple C."/>
            <person name="McKernan K.J."/>
            <person name="McEwan P."/>
            <person name="Bosak S."/>
            <person name="Kellis M."/>
            <person name="Volff J.-N."/>
            <person name="Guigo R."/>
            <person name="Zody M.C."/>
            <person name="Mesirov J."/>
            <person name="Lindblad-Toh K."/>
            <person name="Birren B."/>
            <person name="Nusbaum C."/>
            <person name="Kahn D."/>
            <person name="Robinson-Rechavi M."/>
            <person name="Laudet V."/>
            <person name="Schachter V."/>
            <person name="Quetier F."/>
            <person name="Saurin W."/>
            <person name="Scarpelli C."/>
            <person name="Wincker P."/>
            <person name="Lander E.S."/>
            <person name="Weissenbach J."/>
            <person name="Roest Crollius H."/>
        </authorList>
    </citation>
    <scope>NUCLEOTIDE SEQUENCE [LARGE SCALE GENOMIC DNA]</scope>
</reference>